<gene>
    <name evidence="6" type="ORF">CHS0354_031731</name>
</gene>
<keyword evidence="7" id="KW-1185">Reference proteome</keyword>
<dbReference type="PANTHER" id="PTHR17224">
    <property type="entry name" value="PEPTIDYL-TRNA HYDROLASE"/>
    <property type="match status" value="1"/>
</dbReference>
<dbReference type="GO" id="GO:0000049">
    <property type="term" value="F:tRNA binding"/>
    <property type="evidence" value="ECO:0007669"/>
    <property type="project" value="UniProtKB-KW"/>
</dbReference>
<dbReference type="InterPro" id="IPR036416">
    <property type="entry name" value="Pept_tRNA_hydro_sf"/>
</dbReference>
<organism evidence="6 7">
    <name type="scientific">Potamilus streckersoni</name>
    <dbReference type="NCBI Taxonomy" id="2493646"/>
    <lineage>
        <taxon>Eukaryota</taxon>
        <taxon>Metazoa</taxon>
        <taxon>Spiralia</taxon>
        <taxon>Lophotrochozoa</taxon>
        <taxon>Mollusca</taxon>
        <taxon>Bivalvia</taxon>
        <taxon>Autobranchia</taxon>
        <taxon>Heteroconchia</taxon>
        <taxon>Palaeoheterodonta</taxon>
        <taxon>Unionida</taxon>
        <taxon>Unionoidea</taxon>
        <taxon>Unionidae</taxon>
        <taxon>Ambleminae</taxon>
        <taxon>Lampsilini</taxon>
        <taxon>Potamilus</taxon>
    </lineage>
</organism>
<dbReference type="InterPro" id="IPR018171">
    <property type="entry name" value="Pept_tRNA_hydro_CS"/>
</dbReference>
<comment type="caution">
    <text evidence="6">The sequence shown here is derived from an EMBL/GenBank/DDBJ whole genome shotgun (WGS) entry which is preliminary data.</text>
</comment>
<evidence type="ECO:0000313" key="6">
    <source>
        <dbReference type="EMBL" id="KAK3607233.1"/>
    </source>
</evidence>
<dbReference type="PANTHER" id="PTHR17224:SF1">
    <property type="entry name" value="PEPTIDYL-TRNA HYDROLASE"/>
    <property type="match status" value="1"/>
</dbReference>
<evidence type="ECO:0000256" key="1">
    <source>
        <dbReference type="ARBA" id="ARBA00013260"/>
    </source>
</evidence>
<reference evidence="6" key="3">
    <citation type="submission" date="2023-05" db="EMBL/GenBank/DDBJ databases">
        <authorList>
            <person name="Smith C.H."/>
        </authorList>
    </citation>
    <scope>NUCLEOTIDE SEQUENCE</scope>
    <source>
        <strain evidence="6">CHS0354</strain>
        <tissue evidence="6">Mantle</tissue>
    </source>
</reference>
<dbReference type="PROSITE" id="PS01196">
    <property type="entry name" value="PEPT_TRNA_HYDROL_2"/>
    <property type="match status" value="1"/>
</dbReference>
<keyword evidence="4" id="KW-0694">RNA-binding</keyword>
<dbReference type="GO" id="GO:0004045">
    <property type="term" value="F:peptidyl-tRNA hydrolase activity"/>
    <property type="evidence" value="ECO:0007669"/>
    <property type="project" value="UniProtKB-EC"/>
</dbReference>
<dbReference type="CDD" id="cd00462">
    <property type="entry name" value="PTH"/>
    <property type="match status" value="1"/>
</dbReference>
<dbReference type="InterPro" id="IPR001328">
    <property type="entry name" value="Pept_tRNA_hydro"/>
</dbReference>
<evidence type="ECO:0000256" key="4">
    <source>
        <dbReference type="ARBA" id="ARBA00022884"/>
    </source>
</evidence>
<dbReference type="AlphaFoldDB" id="A0AAE0TC58"/>
<name>A0AAE0TC58_9BIVA</name>
<protein>
    <recommendedName>
        <fullName evidence="1">peptidyl-tRNA hydrolase</fullName>
        <ecNumber evidence="1">3.1.1.29</ecNumber>
    </recommendedName>
</protein>
<dbReference type="EC" id="3.1.1.29" evidence="1"/>
<dbReference type="Proteomes" id="UP001195483">
    <property type="component" value="Unassembled WGS sequence"/>
</dbReference>
<dbReference type="NCBIfam" id="TIGR00447">
    <property type="entry name" value="pth"/>
    <property type="match status" value="1"/>
</dbReference>
<evidence type="ECO:0000256" key="5">
    <source>
        <dbReference type="ARBA" id="ARBA00038063"/>
    </source>
</evidence>
<dbReference type="SUPFAM" id="SSF53178">
    <property type="entry name" value="Peptidyl-tRNA hydrolase-like"/>
    <property type="match status" value="1"/>
</dbReference>
<sequence>MQNLAKKCFQMFIFKAPPSNVTRMMTASLSFKTQYWDPTENMDRRTDKYLIVGLGNHDLPNTRHSVGMQVVDKIAAQLDASWQKMKACSGFVAVADLDEVQIIMLKPKMPMNVNGTSVSKTAQLYNIQTENVYLLHDDIDKKLGQVVVKEGGSANGHNGVRSVINSLGSDNILRIKIGIDRPTCKDEVADYVLSKFPAEEQTVIDNAVMDCLMKIAQHMSKKAGHKISEILCKDFPEAKEK</sequence>
<evidence type="ECO:0000256" key="3">
    <source>
        <dbReference type="ARBA" id="ARBA00022801"/>
    </source>
</evidence>
<reference evidence="6" key="1">
    <citation type="journal article" date="2021" name="Genome Biol. Evol.">
        <title>A High-Quality Reference Genome for a Parasitic Bivalve with Doubly Uniparental Inheritance (Bivalvia: Unionida).</title>
        <authorList>
            <person name="Smith C.H."/>
        </authorList>
    </citation>
    <scope>NUCLEOTIDE SEQUENCE</scope>
    <source>
        <strain evidence="6">CHS0354</strain>
    </source>
</reference>
<reference evidence="6" key="2">
    <citation type="journal article" date="2021" name="Genome Biol. Evol.">
        <title>Developing a high-quality reference genome for a parasitic bivalve with doubly uniparental inheritance (Bivalvia: Unionida).</title>
        <authorList>
            <person name="Smith C.H."/>
        </authorList>
    </citation>
    <scope>NUCLEOTIDE SEQUENCE</scope>
    <source>
        <strain evidence="6">CHS0354</strain>
        <tissue evidence="6">Mantle</tissue>
    </source>
</reference>
<proteinExistence type="inferred from homology"/>
<dbReference type="EMBL" id="JAEAOA010001893">
    <property type="protein sequence ID" value="KAK3607233.1"/>
    <property type="molecule type" value="Genomic_DNA"/>
</dbReference>
<keyword evidence="3" id="KW-0378">Hydrolase</keyword>
<accession>A0AAE0TC58</accession>
<evidence type="ECO:0000313" key="7">
    <source>
        <dbReference type="Proteomes" id="UP001195483"/>
    </source>
</evidence>
<keyword evidence="2" id="KW-0820">tRNA-binding</keyword>
<dbReference type="Gene3D" id="3.40.50.1470">
    <property type="entry name" value="Peptidyl-tRNA hydrolase"/>
    <property type="match status" value="1"/>
</dbReference>
<evidence type="ECO:0000256" key="2">
    <source>
        <dbReference type="ARBA" id="ARBA00022555"/>
    </source>
</evidence>
<comment type="similarity">
    <text evidence="5">Belongs to the PTH family.</text>
</comment>
<dbReference type="Pfam" id="PF01195">
    <property type="entry name" value="Pept_tRNA_hydro"/>
    <property type="match status" value="1"/>
</dbReference>